<sequence length="300" mass="34485">MPAIQSLEAFYARKFDKNPSLSANGVEAFNVFRLTDSRNSSTAASPYARYDFYKIMLINGQHRCHYADKSIAFAGSTLLFFNPAVPYRFERLDKQSTGFFCVFKESFYTESFRKGIHDLPMFTPGGKPVYALNETRELEVATLFEKMLNEMHSDYRFKYDLLRNYVSELLHCAMKMEPHEQLYHHPDTNARITSIFMALLERQFPIDLPGQPIQMRSPSDFADKLGVHVNHLNRAVRLTTGKTTTAHIAERMAAEATALLKHTNWNISEISYSLGFAHPSYFTSFFKKQTKVTPTSIRLV</sequence>
<dbReference type="InterPro" id="IPR020449">
    <property type="entry name" value="Tscrpt_reg_AraC-type_HTH"/>
</dbReference>
<dbReference type="InterPro" id="IPR018060">
    <property type="entry name" value="HTH_AraC"/>
</dbReference>
<name>A0ABV6HNY1_9SPHI</name>
<dbReference type="SUPFAM" id="SSF46689">
    <property type="entry name" value="Homeodomain-like"/>
    <property type="match status" value="1"/>
</dbReference>
<keyword evidence="6" id="KW-1185">Reference proteome</keyword>
<dbReference type="Gene3D" id="1.10.10.60">
    <property type="entry name" value="Homeodomain-like"/>
    <property type="match status" value="1"/>
</dbReference>
<dbReference type="InterPro" id="IPR009057">
    <property type="entry name" value="Homeodomain-like_sf"/>
</dbReference>
<dbReference type="SMART" id="SM00342">
    <property type="entry name" value="HTH_ARAC"/>
    <property type="match status" value="1"/>
</dbReference>
<proteinExistence type="predicted"/>
<evidence type="ECO:0000259" key="4">
    <source>
        <dbReference type="PROSITE" id="PS01124"/>
    </source>
</evidence>
<evidence type="ECO:0000313" key="6">
    <source>
        <dbReference type="Proteomes" id="UP001589774"/>
    </source>
</evidence>
<keyword evidence="2" id="KW-0238">DNA-binding</keyword>
<evidence type="ECO:0000256" key="3">
    <source>
        <dbReference type="ARBA" id="ARBA00023163"/>
    </source>
</evidence>
<keyword evidence="3" id="KW-0804">Transcription</keyword>
<dbReference type="PROSITE" id="PS01124">
    <property type="entry name" value="HTH_ARAC_FAMILY_2"/>
    <property type="match status" value="1"/>
</dbReference>
<dbReference type="InterPro" id="IPR037923">
    <property type="entry name" value="HTH-like"/>
</dbReference>
<accession>A0ABV6HNY1</accession>
<dbReference type="PANTHER" id="PTHR43280:SF32">
    <property type="entry name" value="TRANSCRIPTIONAL REGULATORY PROTEIN"/>
    <property type="match status" value="1"/>
</dbReference>
<reference evidence="5 6" key="1">
    <citation type="submission" date="2024-09" db="EMBL/GenBank/DDBJ databases">
        <authorList>
            <person name="Sun Q."/>
            <person name="Mori K."/>
        </authorList>
    </citation>
    <scope>NUCLEOTIDE SEQUENCE [LARGE SCALE GENOMIC DNA]</scope>
    <source>
        <strain evidence="5 6">CCM 7765</strain>
    </source>
</reference>
<evidence type="ECO:0000256" key="2">
    <source>
        <dbReference type="ARBA" id="ARBA00023125"/>
    </source>
</evidence>
<dbReference type="EMBL" id="JBHLWO010000002">
    <property type="protein sequence ID" value="MFC0320599.1"/>
    <property type="molecule type" value="Genomic_DNA"/>
</dbReference>
<dbReference type="SUPFAM" id="SSF51215">
    <property type="entry name" value="Regulatory protein AraC"/>
    <property type="match status" value="1"/>
</dbReference>
<comment type="caution">
    <text evidence="5">The sequence shown here is derived from an EMBL/GenBank/DDBJ whole genome shotgun (WGS) entry which is preliminary data.</text>
</comment>
<keyword evidence="1" id="KW-0805">Transcription regulation</keyword>
<gene>
    <name evidence="5" type="ORF">ACFFI0_19900</name>
</gene>
<dbReference type="RefSeq" id="WP_130856725.1">
    <property type="nucleotide sequence ID" value="NZ_JBHLWO010000002.1"/>
</dbReference>
<dbReference type="Proteomes" id="UP001589774">
    <property type="component" value="Unassembled WGS sequence"/>
</dbReference>
<dbReference type="PRINTS" id="PR00032">
    <property type="entry name" value="HTHARAC"/>
</dbReference>
<evidence type="ECO:0000256" key="1">
    <source>
        <dbReference type="ARBA" id="ARBA00023015"/>
    </source>
</evidence>
<protein>
    <submittedName>
        <fullName evidence="5">Helix-turn-helix domain-containing protein</fullName>
    </submittedName>
</protein>
<dbReference type="PANTHER" id="PTHR43280">
    <property type="entry name" value="ARAC-FAMILY TRANSCRIPTIONAL REGULATOR"/>
    <property type="match status" value="1"/>
</dbReference>
<organism evidence="5 6">
    <name type="scientific">Olivibacter oleidegradans</name>
    <dbReference type="NCBI Taxonomy" id="760123"/>
    <lineage>
        <taxon>Bacteria</taxon>
        <taxon>Pseudomonadati</taxon>
        <taxon>Bacteroidota</taxon>
        <taxon>Sphingobacteriia</taxon>
        <taxon>Sphingobacteriales</taxon>
        <taxon>Sphingobacteriaceae</taxon>
        <taxon>Olivibacter</taxon>
    </lineage>
</organism>
<dbReference type="Pfam" id="PF12833">
    <property type="entry name" value="HTH_18"/>
    <property type="match status" value="1"/>
</dbReference>
<evidence type="ECO:0000313" key="5">
    <source>
        <dbReference type="EMBL" id="MFC0320599.1"/>
    </source>
</evidence>
<feature type="domain" description="HTH araC/xylS-type" evidence="4">
    <location>
        <begin position="219"/>
        <end position="300"/>
    </location>
</feature>